<protein>
    <recommendedName>
        <fullName evidence="1">diguanylate cyclase</fullName>
        <ecNumber evidence="1">2.7.7.65</ecNumber>
    </recommendedName>
</protein>
<dbReference type="InterPro" id="IPR029787">
    <property type="entry name" value="Nucleotide_cyclase"/>
</dbReference>
<dbReference type="Gene3D" id="3.30.70.270">
    <property type="match status" value="1"/>
</dbReference>
<name>A0A931J0P5_9BURK</name>
<dbReference type="EMBL" id="JAEDAK010000006">
    <property type="protein sequence ID" value="MBH9577326.1"/>
    <property type="molecule type" value="Genomic_DNA"/>
</dbReference>
<evidence type="ECO:0000256" key="3">
    <source>
        <dbReference type="SAM" id="Phobius"/>
    </source>
</evidence>
<evidence type="ECO:0000256" key="1">
    <source>
        <dbReference type="ARBA" id="ARBA00012528"/>
    </source>
</evidence>
<accession>A0A931J0P5</accession>
<feature type="transmembrane region" description="Helical" evidence="3">
    <location>
        <begin position="98"/>
        <end position="116"/>
    </location>
</feature>
<dbReference type="AlphaFoldDB" id="A0A931J0P5"/>
<dbReference type="NCBIfam" id="TIGR00254">
    <property type="entry name" value="GGDEF"/>
    <property type="match status" value="1"/>
</dbReference>
<dbReference type="PANTHER" id="PTHR45138">
    <property type="entry name" value="REGULATORY COMPONENTS OF SENSORY TRANSDUCTION SYSTEM"/>
    <property type="match status" value="1"/>
</dbReference>
<feature type="transmembrane region" description="Helical" evidence="3">
    <location>
        <begin position="190"/>
        <end position="213"/>
    </location>
</feature>
<dbReference type="GO" id="GO:0052621">
    <property type="term" value="F:diguanylate cyclase activity"/>
    <property type="evidence" value="ECO:0007669"/>
    <property type="project" value="UniProtKB-EC"/>
</dbReference>
<feature type="transmembrane region" description="Helical" evidence="3">
    <location>
        <begin position="40"/>
        <end position="59"/>
    </location>
</feature>
<dbReference type="InterPro" id="IPR043128">
    <property type="entry name" value="Rev_trsase/Diguanyl_cyclase"/>
</dbReference>
<dbReference type="FunFam" id="3.30.70.270:FF:000001">
    <property type="entry name" value="Diguanylate cyclase domain protein"/>
    <property type="match status" value="1"/>
</dbReference>
<dbReference type="SUPFAM" id="SSF55073">
    <property type="entry name" value="Nucleotide cyclase"/>
    <property type="match status" value="1"/>
</dbReference>
<feature type="transmembrane region" description="Helical" evidence="3">
    <location>
        <begin position="122"/>
        <end position="141"/>
    </location>
</feature>
<dbReference type="InterPro" id="IPR050469">
    <property type="entry name" value="Diguanylate_Cyclase"/>
</dbReference>
<dbReference type="Pfam" id="PF00990">
    <property type="entry name" value="GGDEF"/>
    <property type="match status" value="1"/>
</dbReference>
<dbReference type="RefSeq" id="WP_198111097.1">
    <property type="nucleotide sequence ID" value="NZ_JAEDAK010000006.1"/>
</dbReference>
<gene>
    <name evidence="5" type="ORF">I7X39_10490</name>
</gene>
<sequence>MDWPAIHVPTLTLAMVGGFGLMVLQIALSGWCSLPRRETLSWIGVCAALLASAALFALRRQLPEWLLVLASNAILGLGLLAMVWTVLQLLDIAPRWRVVVGAFVLYAAVVLLSLGLPQSKRIALTTAAAASFLLPLVVTVLRRGWGVGSALRSIGLALVALELVLCWRALDALMFPQDYQNLAGQLFAPLGQGLSMLLLMLAVLGVGFGYVLAAHERAHKELHRLATRDPLTGCRNRRRLDQIMSAELARLHRGGSVLSFMLIDLDDFKALNDQLGHGVGDAALRHVVKLLRQRLRTTDKLARMGGEEFGVVLPSTDAAGALQVAAQVRRALHEQPLPLPDGSTRKLTASIGIVTLPSGTQANRHAVYEAADKAMYEAKRGGKDGARASGWMDL</sequence>
<comment type="catalytic activity">
    <reaction evidence="2">
        <text>2 GTP = 3',3'-c-di-GMP + 2 diphosphate</text>
        <dbReference type="Rhea" id="RHEA:24898"/>
        <dbReference type="ChEBI" id="CHEBI:33019"/>
        <dbReference type="ChEBI" id="CHEBI:37565"/>
        <dbReference type="ChEBI" id="CHEBI:58805"/>
        <dbReference type="EC" id="2.7.7.65"/>
    </reaction>
</comment>
<dbReference type="SMART" id="SM00267">
    <property type="entry name" value="GGDEF"/>
    <property type="match status" value="1"/>
</dbReference>
<feature type="transmembrane region" description="Helical" evidence="3">
    <location>
        <begin position="6"/>
        <end position="28"/>
    </location>
</feature>
<dbReference type="InterPro" id="IPR000160">
    <property type="entry name" value="GGDEF_dom"/>
</dbReference>
<reference evidence="5" key="1">
    <citation type="submission" date="2020-12" db="EMBL/GenBank/DDBJ databases">
        <title>The genome sequence of Inhella sp. 1Y17.</title>
        <authorList>
            <person name="Liu Y."/>
        </authorList>
    </citation>
    <scope>NUCLEOTIDE SEQUENCE</scope>
    <source>
        <strain evidence="5">1Y17</strain>
    </source>
</reference>
<keyword evidence="3" id="KW-1133">Transmembrane helix</keyword>
<evidence type="ECO:0000256" key="2">
    <source>
        <dbReference type="ARBA" id="ARBA00034247"/>
    </source>
</evidence>
<keyword evidence="3" id="KW-0472">Membrane</keyword>
<dbReference type="Proteomes" id="UP000613266">
    <property type="component" value="Unassembled WGS sequence"/>
</dbReference>
<evidence type="ECO:0000313" key="5">
    <source>
        <dbReference type="EMBL" id="MBH9577326.1"/>
    </source>
</evidence>
<comment type="caution">
    <text evidence="5">The sequence shown here is derived from an EMBL/GenBank/DDBJ whole genome shotgun (WGS) entry which is preliminary data.</text>
</comment>
<keyword evidence="6" id="KW-1185">Reference proteome</keyword>
<dbReference type="PANTHER" id="PTHR45138:SF9">
    <property type="entry name" value="DIGUANYLATE CYCLASE DGCM-RELATED"/>
    <property type="match status" value="1"/>
</dbReference>
<feature type="transmembrane region" description="Helical" evidence="3">
    <location>
        <begin position="153"/>
        <end position="170"/>
    </location>
</feature>
<dbReference type="EC" id="2.7.7.65" evidence="1"/>
<feature type="transmembrane region" description="Helical" evidence="3">
    <location>
        <begin position="65"/>
        <end position="86"/>
    </location>
</feature>
<organism evidence="5 6">
    <name type="scientific">Inhella proteolytica</name>
    <dbReference type="NCBI Taxonomy" id="2795029"/>
    <lineage>
        <taxon>Bacteria</taxon>
        <taxon>Pseudomonadati</taxon>
        <taxon>Pseudomonadota</taxon>
        <taxon>Betaproteobacteria</taxon>
        <taxon>Burkholderiales</taxon>
        <taxon>Sphaerotilaceae</taxon>
        <taxon>Inhella</taxon>
    </lineage>
</organism>
<proteinExistence type="predicted"/>
<dbReference type="PROSITE" id="PS50887">
    <property type="entry name" value="GGDEF"/>
    <property type="match status" value="1"/>
</dbReference>
<evidence type="ECO:0000313" key="6">
    <source>
        <dbReference type="Proteomes" id="UP000613266"/>
    </source>
</evidence>
<keyword evidence="3" id="KW-0812">Transmembrane</keyword>
<dbReference type="CDD" id="cd01949">
    <property type="entry name" value="GGDEF"/>
    <property type="match status" value="1"/>
</dbReference>
<feature type="domain" description="GGDEF" evidence="4">
    <location>
        <begin position="256"/>
        <end position="391"/>
    </location>
</feature>
<evidence type="ECO:0000259" key="4">
    <source>
        <dbReference type="PROSITE" id="PS50887"/>
    </source>
</evidence>